<keyword evidence="1" id="KW-0732">Signal</keyword>
<dbReference type="InterPro" id="IPR032675">
    <property type="entry name" value="LRR_dom_sf"/>
</dbReference>
<reference evidence="2" key="1">
    <citation type="submission" date="2022-07" db="EMBL/GenBank/DDBJ databases">
        <title>Genome Sequence of Physisporinus lineatus.</title>
        <authorList>
            <person name="Buettner E."/>
        </authorList>
    </citation>
    <scope>NUCLEOTIDE SEQUENCE</scope>
    <source>
        <strain evidence="2">VT162</strain>
    </source>
</reference>
<evidence type="ECO:0000256" key="1">
    <source>
        <dbReference type="SAM" id="SignalP"/>
    </source>
</evidence>
<accession>A0AAD5V8C9</accession>
<dbReference type="InterPro" id="IPR036047">
    <property type="entry name" value="F-box-like_dom_sf"/>
</dbReference>
<dbReference type="EMBL" id="JANAWD010000159">
    <property type="protein sequence ID" value="KAJ3485266.1"/>
    <property type="molecule type" value="Genomic_DNA"/>
</dbReference>
<feature type="chain" id="PRO_5042228826" description="F-box domain-containing protein" evidence="1">
    <location>
        <begin position="22"/>
        <end position="576"/>
    </location>
</feature>
<sequence length="576" mass="65273">MHSFVAPFVLFISSLFVLGTALPVFVRDVFVPPVTYPHQGTVWVVGQKHNVTWDTSNPPKSITNPKGRIILAKGGLLNLSNPLATNFTVMDGRIEITVPNVPTGDDYSCLAIQATPVRGLQLLSEREESVFRVSVRVASMDTFDFEFASLFFGDWTLGLTCINYMKELPTELVSLILYHLDQDTESLSSCSLVSKAWSQESRRYLFDQLIIRTSTSQELEDFAQFLALAHNLGHLIRTLRLLSDNSLDRYDLSLFLLATILQHLPNLQHLSICHFTLEHDITNLNAYAETSFSTLQTLRVGGPFPSVVSRTLFGWFPSLKELHLFGYTPTFLDDDDYFDPTPSPIRGFRLQVLSAGDYTDESVQGTLGDLVAGGCLSSLRTLDLGVDEGFDLLGFGDVLRAINGSLRELSLNIPFNPGDMRIQWEEMNLQKCTSLETLKFSIEVVSFMENRHLRPNFEDVLRIIRILNQSPIRDVTICIEGEYPTTLAGHLEEHHWEEMQTLLLSMPAIRSLTFLGDIAAWDLDLITEEDLMKENDERNKWVPLPKRIEDRFASHLPRLLEEGILKYAPREEWGRE</sequence>
<organism evidence="2 3">
    <name type="scientific">Meripilus lineatus</name>
    <dbReference type="NCBI Taxonomy" id="2056292"/>
    <lineage>
        <taxon>Eukaryota</taxon>
        <taxon>Fungi</taxon>
        <taxon>Dikarya</taxon>
        <taxon>Basidiomycota</taxon>
        <taxon>Agaricomycotina</taxon>
        <taxon>Agaricomycetes</taxon>
        <taxon>Polyporales</taxon>
        <taxon>Meripilaceae</taxon>
        <taxon>Meripilus</taxon>
    </lineage>
</organism>
<keyword evidence="3" id="KW-1185">Reference proteome</keyword>
<dbReference type="Proteomes" id="UP001212997">
    <property type="component" value="Unassembled WGS sequence"/>
</dbReference>
<name>A0AAD5V8C9_9APHY</name>
<dbReference type="AlphaFoldDB" id="A0AAD5V8C9"/>
<dbReference type="SUPFAM" id="SSF52047">
    <property type="entry name" value="RNI-like"/>
    <property type="match status" value="1"/>
</dbReference>
<feature type="signal peptide" evidence="1">
    <location>
        <begin position="1"/>
        <end position="21"/>
    </location>
</feature>
<proteinExistence type="predicted"/>
<dbReference type="SUPFAM" id="SSF81383">
    <property type="entry name" value="F-box domain"/>
    <property type="match status" value="1"/>
</dbReference>
<comment type="caution">
    <text evidence="2">The sequence shown here is derived from an EMBL/GenBank/DDBJ whole genome shotgun (WGS) entry which is preliminary data.</text>
</comment>
<gene>
    <name evidence="2" type="ORF">NLI96_g5080</name>
</gene>
<dbReference type="Gene3D" id="3.80.10.10">
    <property type="entry name" value="Ribonuclease Inhibitor"/>
    <property type="match status" value="1"/>
</dbReference>
<evidence type="ECO:0000313" key="3">
    <source>
        <dbReference type="Proteomes" id="UP001212997"/>
    </source>
</evidence>
<evidence type="ECO:0008006" key="4">
    <source>
        <dbReference type="Google" id="ProtNLM"/>
    </source>
</evidence>
<protein>
    <recommendedName>
        <fullName evidence="4">F-box domain-containing protein</fullName>
    </recommendedName>
</protein>
<evidence type="ECO:0000313" key="2">
    <source>
        <dbReference type="EMBL" id="KAJ3485266.1"/>
    </source>
</evidence>